<dbReference type="RefSeq" id="WP_269308887.1">
    <property type="nucleotide sequence ID" value="NZ_CP098242.1"/>
</dbReference>
<dbReference type="InterPro" id="IPR049718">
    <property type="entry name" value="AKO59007-like"/>
</dbReference>
<proteinExistence type="predicted"/>
<dbReference type="NCBIfam" id="NF033394">
    <property type="entry name" value="capsid_maj_Podo"/>
    <property type="match status" value="1"/>
</dbReference>
<sequence>MPISTADLQYLGKTTLDEFMRNAPVDQVSVDTPLLKKLMERRKTFLGAKQNVVVNIRKSHDSNFAWAYGEAPVSFNKRQTTDQAAFPWRRAVDGFYISHDTLFGNGIKVREGERREYKVEKNEKVQLLDLLNEQMEAFRIGFNEKLSLELHRDGTASADAVTGLDSLIALNPATGIVGGIDRSIATYWRNNAATGIASTSAGALATAMEAQWRKCIRNGGSPDFILAGSSFIDAYRQYAVTVTNNTNAGKVKRIDAGVGSGTSTGLYFKGVEIIWDPQFEALDALDSPTTPWEKRCYFINSKFMEFRDDDLDIVSPTRPYNILALYQMINMRVALVLKRANAHAVLSIA</sequence>
<dbReference type="EMBL" id="CP098242">
    <property type="protein sequence ID" value="WAW09882.1"/>
    <property type="molecule type" value="Genomic_DNA"/>
</dbReference>
<name>A0A9E9P2G7_9BURK</name>
<dbReference type="KEGG" id="ovb:NB640_11775"/>
<organism evidence="1 2">
    <name type="scientific">Oxalobacter vibrioformis</name>
    <dbReference type="NCBI Taxonomy" id="933080"/>
    <lineage>
        <taxon>Bacteria</taxon>
        <taxon>Pseudomonadati</taxon>
        <taxon>Pseudomonadota</taxon>
        <taxon>Betaproteobacteria</taxon>
        <taxon>Burkholderiales</taxon>
        <taxon>Oxalobacteraceae</taxon>
        <taxon>Oxalobacter</taxon>
    </lineage>
</organism>
<accession>A0A9E9P2G7</accession>
<evidence type="ECO:0000313" key="1">
    <source>
        <dbReference type="EMBL" id="WAW09882.1"/>
    </source>
</evidence>
<dbReference type="Proteomes" id="UP001156215">
    <property type="component" value="Chromosome"/>
</dbReference>
<dbReference type="AlphaFoldDB" id="A0A9E9P2G7"/>
<evidence type="ECO:0000313" key="2">
    <source>
        <dbReference type="Proteomes" id="UP001156215"/>
    </source>
</evidence>
<gene>
    <name evidence="1" type="ORF">NB640_11775</name>
</gene>
<reference evidence="1" key="1">
    <citation type="journal article" date="2022" name="Front. Microbiol.">
        <title>New perspectives on an old grouping: The genomic and phenotypic variability of Oxalobacter formigenes and the implications for calcium oxalate stone prevention.</title>
        <authorList>
            <person name="Chmiel J.A."/>
            <person name="Carr C."/>
            <person name="Stuivenberg G.A."/>
            <person name="Venema R."/>
            <person name="Chanyi R.M."/>
            <person name="Al K.F."/>
            <person name="Giguere D."/>
            <person name="Say H."/>
            <person name="Akouris P.P."/>
            <person name="Dominguez Romero S.A."/>
            <person name="Kwong A."/>
            <person name="Tai V."/>
            <person name="Koval S.F."/>
            <person name="Razvi H."/>
            <person name="Bjazevic J."/>
            <person name="Burton J.P."/>
        </authorList>
    </citation>
    <scope>NUCLEOTIDE SEQUENCE</scope>
    <source>
        <strain evidence="1">WoOx3</strain>
    </source>
</reference>
<protein>
    <submittedName>
        <fullName evidence="1">Phage major capsid protein</fullName>
    </submittedName>
</protein>
<keyword evidence="2" id="KW-1185">Reference proteome</keyword>